<gene>
    <name evidence="1" type="ORF">RRG08_053266</name>
</gene>
<reference evidence="1" key="1">
    <citation type="journal article" date="2023" name="G3 (Bethesda)">
        <title>A reference genome for the long-term kleptoplast-retaining sea slug Elysia crispata morphotype clarki.</title>
        <authorList>
            <person name="Eastman K.E."/>
            <person name="Pendleton A.L."/>
            <person name="Shaikh M.A."/>
            <person name="Suttiyut T."/>
            <person name="Ogas R."/>
            <person name="Tomko P."/>
            <person name="Gavelis G."/>
            <person name="Widhalm J.R."/>
            <person name="Wisecaver J.H."/>
        </authorList>
    </citation>
    <scope>NUCLEOTIDE SEQUENCE</scope>
    <source>
        <strain evidence="1">ECLA1</strain>
    </source>
</reference>
<proteinExistence type="predicted"/>
<dbReference type="EMBL" id="JAWDGP010001500">
    <property type="protein sequence ID" value="KAK3790943.1"/>
    <property type="molecule type" value="Genomic_DNA"/>
</dbReference>
<protein>
    <submittedName>
        <fullName evidence="1">Uncharacterized protein</fullName>
    </submittedName>
</protein>
<comment type="caution">
    <text evidence="1">The sequence shown here is derived from an EMBL/GenBank/DDBJ whole genome shotgun (WGS) entry which is preliminary data.</text>
</comment>
<name>A0AAE1ANF9_9GAST</name>
<accession>A0AAE1ANF9</accession>
<organism evidence="1 2">
    <name type="scientific">Elysia crispata</name>
    <name type="common">lettuce slug</name>
    <dbReference type="NCBI Taxonomy" id="231223"/>
    <lineage>
        <taxon>Eukaryota</taxon>
        <taxon>Metazoa</taxon>
        <taxon>Spiralia</taxon>
        <taxon>Lophotrochozoa</taxon>
        <taxon>Mollusca</taxon>
        <taxon>Gastropoda</taxon>
        <taxon>Heterobranchia</taxon>
        <taxon>Euthyneura</taxon>
        <taxon>Panpulmonata</taxon>
        <taxon>Sacoglossa</taxon>
        <taxon>Placobranchoidea</taxon>
        <taxon>Plakobranchidae</taxon>
        <taxon>Elysia</taxon>
    </lineage>
</organism>
<dbReference type="Proteomes" id="UP001283361">
    <property type="component" value="Unassembled WGS sequence"/>
</dbReference>
<dbReference type="AlphaFoldDB" id="A0AAE1ANF9"/>
<sequence length="164" mass="18293">MSPFSASSLSTSCLVEIISQSGPSLRDDHPSSPGSDLLPRVAVSLDRRPQLRCFTVFLILYRPSVIPRQAGQSLADDAPSSALTFHIRDKGEITLREYGHPKHRDARSRYNQVVAKSVQLDHLTSETCYTPMFGVFQKSNLWKLRKPETKLEGKCLLHAGLSDK</sequence>
<evidence type="ECO:0000313" key="2">
    <source>
        <dbReference type="Proteomes" id="UP001283361"/>
    </source>
</evidence>
<evidence type="ECO:0000313" key="1">
    <source>
        <dbReference type="EMBL" id="KAK3790943.1"/>
    </source>
</evidence>
<keyword evidence="2" id="KW-1185">Reference proteome</keyword>